<comment type="caution">
    <text evidence="2">The sequence shown here is derived from an EMBL/GenBank/DDBJ whole genome shotgun (WGS) entry which is preliminary data.</text>
</comment>
<evidence type="ECO:0000313" key="3">
    <source>
        <dbReference type="Proteomes" id="UP001204445"/>
    </source>
</evidence>
<reference evidence="2" key="1">
    <citation type="submission" date="2022-08" db="EMBL/GenBank/DDBJ databases">
        <title>Genomic Encyclopedia of Type Strains, Phase III (KMG-III): the genomes of soil and plant-associated and newly described type strains.</title>
        <authorList>
            <person name="Whitman W."/>
        </authorList>
    </citation>
    <scope>NUCLEOTIDE SEQUENCE</scope>
    <source>
        <strain evidence="2">HMT 1</strain>
    </source>
</reference>
<dbReference type="RefSeq" id="WP_259055754.1">
    <property type="nucleotide sequence ID" value="NZ_JANUCT010000012.1"/>
</dbReference>
<feature type="transmembrane region" description="Helical" evidence="1">
    <location>
        <begin position="102"/>
        <end position="125"/>
    </location>
</feature>
<dbReference type="Proteomes" id="UP001204445">
    <property type="component" value="Unassembled WGS sequence"/>
</dbReference>
<keyword evidence="1" id="KW-0812">Transmembrane</keyword>
<feature type="transmembrane region" description="Helical" evidence="1">
    <location>
        <begin position="175"/>
        <end position="200"/>
    </location>
</feature>
<sequence length="241" mass="26423">MAADTSPSCRFCPSVKMTASVRPAVRADLRVGAWLLVALGLAIGMFSHGRFSFVLGGLVLAMIAIPLTDPRLARVWLCPNCGHCYPHVVHGESPLLHYRWRVWPLVLSVTALLVLGLGFWVLLAWQGWDRQLFGPADSMIEQLRIALGFAVLIAVLCVLAESLEHYPQEPFLWRALSMTALLLGLGTTANAATTASWLVVGPAHEWVRLGILTIGEAVILVMAMSRSRLFVEWDSETTPDV</sequence>
<feature type="transmembrane region" description="Helical" evidence="1">
    <location>
        <begin position="27"/>
        <end position="45"/>
    </location>
</feature>
<evidence type="ECO:0000313" key="2">
    <source>
        <dbReference type="EMBL" id="MCS3903779.1"/>
    </source>
</evidence>
<keyword evidence="3" id="KW-1185">Reference proteome</keyword>
<keyword evidence="1" id="KW-0472">Membrane</keyword>
<name>A0AAE3HMA8_9GAMM</name>
<gene>
    <name evidence="2" type="ORF">J2T55_001811</name>
</gene>
<dbReference type="EMBL" id="JANUCT010000012">
    <property type="protein sequence ID" value="MCS3903779.1"/>
    <property type="molecule type" value="Genomic_DNA"/>
</dbReference>
<organism evidence="2 3">
    <name type="scientific">Methylohalomonas lacus</name>
    <dbReference type="NCBI Taxonomy" id="398773"/>
    <lineage>
        <taxon>Bacteria</taxon>
        <taxon>Pseudomonadati</taxon>
        <taxon>Pseudomonadota</taxon>
        <taxon>Gammaproteobacteria</taxon>
        <taxon>Methylohalomonadales</taxon>
        <taxon>Methylohalomonadaceae</taxon>
        <taxon>Methylohalomonas</taxon>
    </lineage>
</organism>
<protein>
    <submittedName>
        <fullName evidence="2">Uncharacterized protein</fullName>
    </submittedName>
</protein>
<feature type="transmembrane region" description="Helical" evidence="1">
    <location>
        <begin position="206"/>
        <end position="224"/>
    </location>
</feature>
<proteinExistence type="predicted"/>
<keyword evidence="1" id="KW-1133">Transmembrane helix</keyword>
<evidence type="ECO:0000256" key="1">
    <source>
        <dbReference type="SAM" id="Phobius"/>
    </source>
</evidence>
<accession>A0AAE3HMA8</accession>
<dbReference type="AlphaFoldDB" id="A0AAE3HMA8"/>
<feature type="transmembrane region" description="Helical" evidence="1">
    <location>
        <begin position="145"/>
        <end position="163"/>
    </location>
</feature>